<organism evidence="5">
    <name type="scientific">Melanopsichium pennsylvanicum 4</name>
    <dbReference type="NCBI Taxonomy" id="1398559"/>
    <lineage>
        <taxon>Eukaryota</taxon>
        <taxon>Fungi</taxon>
        <taxon>Dikarya</taxon>
        <taxon>Basidiomycota</taxon>
        <taxon>Ustilaginomycotina</taxon>
        <taxon>Ustilaginomycetes</taxon>
        <taxon>Ustilaginales</taxon>
        <taxon>Ustilaginaceae</taxon>
        <taxon>Melanopsichium</taxon>
    </lineage>
</organism>
<dbReference type="EMBL" id="HG529494">
    <property type="protein sequence ID" value="CDI50970.1"/>
    <property type="molecule type" value="Genomic_DNA"/>
</dbReference>
<dbReference type="GO" id="GO:0034553">
    <property type="term" value="P:mitochondrial respiratory chain complex II assembly"/>
    <property type="evidence" value="ECO:0007669"/>
    <property type="project" value="TreeGrafter"/>
</dbReference>
<dbReference type="FunFam" id="1.10.150.250:FF:000004">
    <property type="entry name" value="Succinate dehydrogenase assembly factor 2, mitochondrial"/>
    <property type="match status" value="1"/>
</dbReference>
<feature type="region of interest" description="Disordered" evidence="4">
    <location>
        <begin position="22"/>
        <end position="108"/>
    </location>
</feature>
<dbReference type="GO" id="GO:0005759">
    <property type="term" value="C:mitochondrial matrix"/>
    <property type="evidence" value="ECO:0007669"/>
    <property type="project" value="UniProtKB-SubCell"/>
</dbReference>
<dbReference type="PANTHER" id="PTHR12469:SF2">
    <property type="entry name" value="SUCCINATE DEHYDROGENASE ASSEMBLY FACTOR 2, MITOCHONDRIAL"/>
    <property type="match status" value="1"/>
</dbReference>
<evidence type="ECO:0000256" key="2">
    <source>
        <dbReference type="ARBA" id="ARBA00023186"/>
    </source>
</evidence>
<comment type="function">
    <text evidence="3">Plays an essential role in the assembly of succinate dehydrogenase (SDH), an enzyme complex (also referred to as respiratory complex II) that is a component of both the tricarboxylic acid (TCA) cycle and the mitochondrial electron transport chain, and which couples the oxidation of succinate to fumarate with the reduction of ubiquinone (coenzyme Q) to ubiquinol. Required for flavinylation (covalent attachment of FAD) of the flavoprotein subunit of the SDH catalytic dimer.</text>
</comment>
<keyword evidence="2 3" id="KW-0143">Chaperone</keyword>
<name>A0A077QPQ0_9BASI</name>
<evidence type="ECO:0000313" key="5">
    <source>
        <dbReference type="EMBL" id="CDI50970.1"/>
    </source>
</evidence>
<feature type="compositionally biased region" description="Polar residues" evidence="4">
    <location>
        <begin position="61"/>
        <end position="71"/>
    </location>
</feature>
<proteinExistence type="inferred from homology"/>
<evidence type="ECO:0000256" key="1">
    <source>
        <dbReference type="ARBA" id="ARBA00023128"/>
    </source>
</evidence>
<dbReference type="Pfam" id="PF03937">
    <property type="entry name" value="Sdh5"/>
    <property type="match status" value="1"/>
</dbReference>
<accession>A0A077QPQ0</accession>
<dbReference type="SUPFAM" id="SSF109910">
    <property type="entry name" value="YgfY-like"/>
    <property type="match status" value="1"/>
</dbReference>
<keyword evidence="1 3" id="KW-0496">Mitochondrion</keyword>
<comment type="subunit">
    <text evidence="3">Interacts with the flavoprotein subunit within the SDH catalytic dimer.</text>
</comment>
<sequence length="243" mass="27141">MTLQRFAISAVSRTLASQALKPVTASNVRTAAAQPLRWSSSFSSPSRPDPKVTDQGATGPDQASTNATGPSGTAPDHKLSDPYPLPFSPDIVDLNNANSGPESGPESKWAGLNLASERQTLEGVDAPMRVPGRESEARETKIARLVYQCRKRGTLETDLLLSTFAKKELKNLPDLELNEFDRLLDEPDWDIFYWCTERKPIPERWQNSFHTEGKLGWRLIQHTKNEEKAVRWMPELDSTPTKQ</sequence>
<comment type="subcellular location">
    <subcellularLocation>
        <location evidence="3">Mitochondrion matrix</location>
    </subcellularLocation>
</comment>
<dbReference type="AlphaFoldDB" id="A0A077QPQ0"/>
<dbReference type="GO" id="GO:0006099">
    <property type="term" value="P:tricarboxylic acid cycle"/>
    <property type="evidence" value="ECO:0007669"/>
    <property type="project" value="TreeGrafter"/>
</dbReference>
<evidence type="ECO:0000256" key="3">
    <source>
        <dbReference type="HAMAP-Rule" id="MF_03057"/>
    </source>
</evidence>
<dbReference type="InterPro" id="IPR028882">
    <property type="entry name" value="SDHAF2"/>
</dbReference>
<dbReference type="InterPro" id="IPR005631">
    <property type="entry name" value="SDH"/>
</dbReference>
<dbReference type="HAMAP" id="MF_03057">
    <property type="entry name" value="SDHAF2"/>
    <property type="match status" value="1"/>
</dbReference>
<comment type="similarity">
    <text evidence="3">Belongs to the SDHAF2 family.</text>
</comment>
<reference evidence="5" key="1">
    <citation type="journal article" date="2014" name="Genome Biol. Evol.">
        <title>Gene Loss Rather Than Gene Gain Is Associated with a Host Jump from Monocots to Dicots in the Smut Fungus Melanopsichium pennsylvanicum.</title>
        <authorList>
            <person name="Sharma R."/>
            <person name="Mishra B."/>
            <person name="Runge F."/>
            <person name="Thines M."/>
        </authorList>
    </citation>
    <scope>NUCLEOTIDE SEQUENCE</scope>
    <source>
        <strain evidence="5">4</strain>
    </source>
</reference>
<dbReference type="Gene3D" id="1.10.150.250">
    <property type="entry name" value="Flavinator of succinate dehydrogenase"/>
    <property type="match status" value="1"/>
</dbReference>
<dbReference type="PANTHER" id="PTHR12469">
    <property type="entry name" value="PROTEIN EMI5 HOMOLOG, MITOCHONDRIAL"/>
    <property type="match status" value="1"/>
</dbReference>
<dbReference type="GO" id="GO:0006121">
    <property type="term" value="P:mitochondrial electron transport, succinate to ubiquinone"/>
    <property type="evidence" value="ECO:0007669"/>
    <property type="project" value="UniProtKB-UniRule"/>
</dbReference>
<dbReference type="InterPro" id="IPR036714">
    <property type="entry name" value="SDH_sf"/>
</dbReference>
<evidence type="ECO:0000256" key="4">
    <source>
        <dbReference type="SAM" id="MobiDB-lite"/>
    </source>
</evidence>
<protein>
    <recommendedName>
        <fullName evidence="3">Succinate dehydrogenase assembly factor 2, mitochondrial</fullName>
        <shortName evidence="3">SDH assembly factor 2</shortName>
        <shortName evidence="3">SDHAF2</shortName>
    </recommendedName>
</protein>